<proteinExistence type="predicted"/>
<organism evidence="1 2">
    <name type="scientific">Steinernema glaseri</name>
    <dbReference type="NCBI Taxonomy" id="37863"/>
    <lineage>
        <taxon>Eukaryota</taxon>
        <taxon>Metazoa</taxon>
        <taxon>Ecdysozoa</taxon>
        <taxon>Nematoda</taxon>
        <taxon>Chromadorea</taxon>
        <taxon>Rhabditida</taxon>
        <taxon>Tylenchina</taxon>
        <taxon>Panagrolaimomorpha</taxon>
        <taxon>Strongyloidoidea</taxon>
        <taxon>Steinernematidae</taxon>
        <taxon>Steinernema</taxon>
    </lineage>
</organism>
<accession>A0A1I7YMG7</accession>
<dbReference type="Pfam" id="PF18699">
    <property type="entry name" value="MRPL52"/>
    <property type="match status" value="1"/>
</dbReference>
<sequence>MERAFEKLAKLRHLPRARQVPGGRFQQWKNPIYVSPHISPLQRGVDFTFQDGRPIYVTSKVEADRKLEQIELGKTIVKYLADMREVEKMYIDAEAHKLAAEAEKQRWTPRSKGTEDIF</sequence>
<protein>
    <submittedName>
        <fullName evidence="2">39S ribosomal protein L52, mitochondrial</fullName>
    </submittedName>
</protein>
<dbReference type="GO" id="GO:0032543">
    <property type="term" value="P:mitochondrial translation"/>
    <property type="evidence" value="ECO:0007669"/>
    <property type="project" value="InterPro"/>
</dbReference>
<dbReference type="GO" id="GO:0005762">
    <property type="term" value="C:mitochondrial large ribosomal subunit"/>
    <property type="evidence" value="ECO:0007669"/>
    <property type="project" value="InterPro"/>
</dbReference>
<name>A0A1I7YMG7_9BILA</name>
<keyword evidence="1" id="KW-1185">Reference proteome</keyword>
<dbReference type="InterPro" id="IPR034596">
    <property type="entry name" value="Ribosomal_mL52"/>
</dbReference>
<dbReference type="GO" id="GO:0003735">
    <property type="term" value="F:structural constituent of ribosome"/>
    <property type="evidence" value="ECO:0007669"/>
    <property type="project" value="InterPro"/>
</dbReference>
<dbReference type="WBParaSite" id="L893_g17897.t1">
    <property type="protein sequence ID" value="L893_g17897.t1"/>
    <property type="gene ID" value="L893_g17897"/>
</dbReference>
<dbReference type="Proteomes" id="UP000095287">
    <property type="component" value="Unplaced"/>
</dbReference>
<reference evidence="2" key="1">
    <citation type="submission" date="2016-11" db="UniProtKB">
        <authorList>
            <consortium name="WormBaseParasite"/>
        </authorList>
    </citation>
    <scope>IDENTIFICATION</scope>
</reference>
<dbReference type="AlphaFoldDB" id="A0A1I7YMG7"/>
<evidence type="ECO:0000313" key="2">
    <source>
        <dbReference type="WBParaSite" id="L893_g17897.t1"/>
    </source>
</evidence>
<evidence type="ECO:0000313" key="1">
    <source>
        <dbReference type="Proteomes" id="UP000095287"/>
    </source>
</evidence>